<dbReference type="RefSeq" id="WP_025707772.1">
    <property type="nucleotide sequence ID" value="NZ_CP009287.1"/>
</dbReference>
<comment type="catalytic activity">
    <reaction evidence="9 10">
        <text>N(6)-carboxybiotinyl-L-lysyl-[protein] + acetyl-CoA = N(6)-biotinyl-L-lysyl-[protein] + malonyl-CoA</text>
        <dbReference type="Rhea" id="RHEA:54728"/>
        <dbReference type="Rhea" id="RHEA-COMP:10505"/>
        <dbReference type="Rhea" id="RHEA-COMP:10506"/>
        <dbReference type="ChEBI" id="CHEBI:57288"/>
        <dbReference type="ChEBI" id="CHEBI:57384"/>
        <dbReference type="ChEBI" id="CHEBI:83144"/>
        <dbReference type="ChEBI" id="CHEBI:83145"/>
        <dbReference type="EC" id="2.1.3.15"/>
    </reaction>
</comment>
<evidence type="ECO:0000256" key="2">
    <source>
        <dbReference type="ARBA" id="ARBA00022516"/>
    </source>
</evidence>
<dbReference type="PANTHER" id="PTHR42853:SF3">
    <property type="entry name" value="ACETYL-COENZYME A CARBOXYLASE CARBOXYL TRANSFERASE SUBUNIT ALPHA, CHLOROPLASTIC"/>
    <property type="match status" value="1"/>
</dbReference>
<dbReference type="EC" id="2.1.3.15" evidence="10"/>
<keyword evidence="7 10" id="KW-0443">Lipid metabolism</keyword>
<comment type="subunit">
    <text evidence="10">Acetyl-CoA carboxylase is a heterohexamer composed of biotin carboxyl carrier protein (AccB), biotin carboxylase (AccC) and two subunits each of ACCase subunit alpha (AccA) and ACCase subunit beta (AccD).</text>
</comment>
<evidence type="ECO:0000313" key="13">
    <source>
        <dbReference type="Proteomes" id="UP000029500"/>
    </source>
</evidence>
<dbReference type="PROSITE" id="PS50989">
    <property type="entry name" value="COA_CT_CTER"/>
    <property type="match status" value="1"/>
</dbReference>
<keyword evidence="8 10" id="KW-0275">Fatty acid biosynthesis</keyword>
<dbReference type="InterPro" id="IPR029045">
    <property type="entry name" value="ClpP/crotonase-like_dom_sf"/>
</dbReference>
<dbReference type="GO" id="GO:2001295">
    <property type="term" value="P:malonyl-CoA biosynthetic process"/>
    <property type="evidence" value="ECO:0007669"/>
    <property type="project" value="UniProtKB-UniRule"/>
</dbReference>
<keyword evidence="5 10" id="KW-0276">Fatty acid metabolism</keyword>
<keyword evidence="4 10" id="KW-0547">Nucleotide-binding</keyword>
<sequence>MAGELPFEMPLLEMRKKIAELKQFGEEKGIDFSDETARLEERYRVLEDEIYSNISPSQKMHLARHHGRPTSLDLISLMFTDFIELHGDRHFGDDLAVVGGIAKLNGTPVTVIGQQRGKDTKENILRFFGSAHPEGFRKALRLMKQAEKFGRPIITFVDTKGAYPGNTAEERGQSEAIARNLYEMSQLAVPVVCVIIGEGGSGGALAMAVGNRVLMLEHAIYSAISPNGAASILWKDATKAEQAAEAMKITAADLLEMEVIEEIVPEPRGGAHRDYEETAAAVKAAVWHHLQELSELDSAELKEDRYRKFRKIGVFAEAEAELVSAEAEVHSVD</sequence>
<dbReference type="AlphaFoldDB" id="A0A089M6P3"/>
<comment type="function">
    <text evidence="10">Component of the acetyl coenzyme A carboxylase (ACC) complex. First, biotin carboxylase catalyzes the carboxylation of biotin on its carrier protein (BCCP) and then the CO(2) group is transferred by the carboxyltransferase to acetyl-CoA to form malonyl-CoA.</text>
</comment>
<keyword evidence="13" id="KW-1185">Reference proteome</keyword>
<comment type="subcellular location">
    <subcellularLocation>
        <location evidence="10">Cytoplasm</location>
    </subcellularLocation>
</comment>
<dbReference type="GO" id="GO:0006633">
    <property type="term" value="P:fatty acid biosynthetic process"/>
    <property type="evidence" value="ECO:0007669"/>
    <property type="project" value="UniProtKB-KW"/>
</dbReference>
<dbReference type="GO" id="GO:0005524">
    <property type="term" value="F:ATP binding"/>
    <property type="evidence" value="ECO:0007669"/>
    <property type="project" value="UniProtKB-KW"/>
</dbReference>
<dbReference type="GO" id="GO:0003989">
    <property type="term" value="F:acetyl-CoA carboxylase activity"/>
    <property type="evidence" value="ECO:0007669"/>
    <property type="project" value="InterPro"/>
</dbReference>
<dbReference type="UniPathway" id="UPA00655">
    <property type="reaction ID" value="UER00711"/>
</dbReference>
<accession>A0A089M6P3</accession>
<keyword evidence="10" id="KW-0963">Cytoplasm</keyword>
<keyword evidence="3 10" id="KW-0808">Transferase</keyword>
<comment type="similarity">
    <text evidence="10">Belongs to the AccA family.</text>
</comment>
<organism evidence="12 13">
    <name type="scientific">Paenibacillus graminis</name>
    <dbReference type="NCBI Taxonomy" id="189425"/>
    <lineage>
        <taxon>Bacteria</taxon>
        <taxon>Bacillati</taxon>
        <taxon>Bacillota</taxon>
        <taxon>Bacilli</taxon>
        <taxon>Bacillales</taxon>
        <taxon>Paenibacillaceae</taxon>
        <taxon>Paenibacillus</taxon>
    </lineage>
</organism>
<evidence type="ECO:0000256" key="8">
    <source>
        <dbReference type="ARBA" id="ARBA00023160"/>
    </source>
</evidence>
<dbReference type="Proteomes" id="UP000029500">
    <property type="component" value="Chromosome"/>
</dbReference>
<keyword evidence="6 10" id="KW-0067">ATP-binding</keyword>
<evidence type="ECO:0000256" key="9">
    <source>
        <dbReference type="ARBA" id="ARBA00049152"/>
    </source>
</evidence>
<gene>
    <name evidence="10" type="primary">accA</name>
    <name evidence="12" type="ORF">PGRAT_10780</name>
</gene>
<dbReference type="EMBL" id="CP009287">
    <property type="protein sequence ID" value="AIQ68050.1"/>
    <property type="molecule type" value="Genomic_DNA"/>
</dbReference>
<evidence type="ECO:0000256" key="4">
    <source>
        <dbReference type="ARBA" id="ARBA00022741"/>
    </source>
</evidence>
<dbReference type="InterPro" id="IPR011763">
    <property type="entry name" value="COA_CT_C"/>
</dbReference>
<dbReference type="InterPro" id="IPR001095">
    <property type="entry name" value="Acetyl_CoA_COase_a_su"/>
</dbReference>
<evidence type="ECO:0000256" key="6">
    <source>
        <dbReference type="ARBA" id="ARBA00022840"/>
    </source>
</evidence>
<evidence type="ECO:0000256" key="10">
    <source>
        <dbReference type="HAMAP-Rule" id="MF_00823"/>
    </source>
</evidence>
<dbReference type="GO" id="GO:0016743">
    <property type="term" value="F:carboxyl- or carbamoyltransferase activity"/>
    <property type="evidence" value="ECO:0007669"/>
    <property type="project" value="UniProtKB-UniRule"/>
</dbReference>
<dbReference type="STRING" id="189425.PGRAT_10780"/>
<dbReference type="Gene3D" id="3.90.226.10">
    <property type="entry name" value="2-enoyl-CoA Hydratase, Chain A, domain 1"/>
    <property type="match status" value="1"/>
</dbReference>
<dbReference type="GO" id="GO:0009317">
    <property type="term" value="C:acetyl-CoA carboxylase complex"/>
    <property type="evidence" value="ECO:0007669"/>
    <property type="project" value="InterPro"/>
</dbReference>
<name>A0A089M6P3_9BACL</name>
<dbReference type="OrthoDB" id="9808023at2"/>
<evidence type="ECO:0000256" key="7">
    <source>
        <dbReference type="ARBA" id="ARBA00023098"/>
    </source>
</evidence>
<dbReference type="KEGG" id="pgm:PGRAT_10780"/>
<dbReference type="eggNOG" id="COG0825">
    <property type="taxonomic scope" value="Bacteria"/>
</dbReference>
<protein>
    <recommendedName>
        <fullName evidence="10">Acetyl-coenzyme A carboxylase carboxyl transferase subunit alpha</fullName>
        <shortName evidence="10">ACCase subunit alpha</shortName>
        <shortName evidence="10">Acetyl-CoA carboxylase carboxyltransferase subunit alpha</shortName>
        <ecNumber evidence="10">2.1.3.15</ecNumber>
    </recommendedName>
</protein>
<reference evidence="12 13" key="1">
    <citation type="submission" date="2014-08" db="EMBL/GenBank/DDBJ databases">
        <title>Comparative genomics of the Paenibacillus odorifer group.</title>
        <authorList>
            <person name="den Bakker H.C."/>
            <person name="Tsai Y.-C."/>
            <person name="Martin N."/>
            <person name="Korlach J."/>
            <person name="Wiedmann M."/>
        </authorList>
    </citation>
    <scope>NUCLEOTIDE SEQUENCE [LARGE SCALE GENOMIC DNA]</scope>
    <source>
        <strain evidence="12 13">DSM 15220</strain>
    </source>
</reference>
<evidence type="ECO:0000259" key="11">
    <source>
        <dbReference type="PROSITE" id="PS50989"/>
    </source>
</evidence>
<dbReference type="PANTHER" id="PTHR42853">
    <property type="entry name" value="ACETYL-COENZYME A CARBOXYLASE CARBOXYL TRANSFERASE SUBUNIT ALPHA"/>
    <property type="match status" value="1"/>
</dbReference>
<dbReference type="PRINTS" id="PR01069">
    <property type="entry name" value="ACCCTRFRASEA"/>
</dbReference>
<evidence type="ECO:0000313" key="12">
    <source>
        <dbReference type="EMBL" id="AIQ68050.1"/>
    </source>
</evidence>
<evidence type="ECO:0000256" key="3">
    <source>
        <dbReference type="ARBA" id="ARBA00022679"/>
    </source>
</evidence>
<keyword evidence="2 10" id="KW-0444">Lipid biosynthesis</keyword>
<dbReference type="NCBIfam" id="NF004344">
    <property type="entry name" value="PRK05724.1"/>
    <property type="match status" value="1"/>
</dbReference>
<proteinExistence type="inferred from homology"/>
<dbReference type="HOGENOM" id="CLU_015486_0_2_9"/>
<evidence type="ECO:0000256" key="5">
    <source>
        <dbReference type="ARBA" id="ARBA00022832"/>
    </source>
</evidence>
<feature type="domain" description="CoA carboxyltransferase C-terminal" evidence="11">
    <location>
        <begin position="38"/>
        <end position="292"/>
    </location>
</feature>
<evidence type="ECO:0000256" key="1">
    <source>
        <dbReference type="ARBA" id="ARBA00004956"/>
    </source>
</evidence>
<dbReference type="Pfam" id="PF03255">
    <property type="entry name" value="ACCA"/>
    <property type="match status" value="1"/>
</dbReference>
<comment type="pathway">
    <text evidence="1 10">Lipid metabolism; malonyl-CoA biosynthesis; malonyl-CoA from acetyl-CoA: step 1/1.</text>
</comment>
<dbReference type="SUPFAM" id="SSF52096">
    <property type="entry name" value="ClpP/crotonase"/>
    <property type="match status" value="1"/>
</dbReference>
<dbReference type="NCBIfam" id="NF041504">
    <property type="entry name" value="AccA_sub"/>
    <property type="match status" value="1"/>
</dbReference>
<dbReference type="NCBIfam" id="TIGR00513">
    <property type="entry name" value="accA"/>
    <property type="match status" value="1"/>
</dbReference>
<dbReference type="HAMAP" id="MF_00823">
    <property type="entry name" value="AcetylCoA_CT_alpha"/>
    <property type="match status" value="1"/>
</dbReference>